<evidence type="ECO:0000313" key="2">
    <source>
        <dbReference type="Proteomes" id="UP000054485"/>
    </source>
</evidence>
<sequence length="75" mass="8271">MAGSHVCTSSINVCQCCWRTGHNQFQEIQSAELTCWSSSEEEPGQEGVLTLLSTSTQVYTSRKNNCLSSLLLRSN</sequence>
<gene>
    <name evidence="1" type="ORF">CY34DRAFT_810632</name>
</gene>
<organism evidence="1 2">
    <name type="scientific">Suillus luteus UH-Slu-Lm8-n1</name>
    <dbReference type="NCBI Taxonomy" id="930992"/>
    <lineage>
        <taxon>Eukaryota</taxon>
        <taxon>Fungi</taxon>
        <taxon>Dikarya</taxon>
        <taxon>Basidiomycota</taxon>
        <taxon>Agaricomycotina</taxon>
        <taxon>Agaricomycetes</taxon>
        <taxon>Agaricomycetidae</taxon>
        <taxon>Boletales</taxon>
        <taxon>Suillineae</taxon>
        <taxon>Suillaceae</taxon>
        <taxon>Suillus</taxon>
    </lineage>
</organism>
<dbReference type="AlphaFoldDB" id="A0A0D0ASB8"/>
<accession>A0A0D0ASB8</accession>
<dbReference type="EMBL" id="KN835473">
    <property type="protein sequence ID" value="KIK37137.1"/>
    <property type="molecule type" value="Genomic_DNA"/>
</dbReference>
<proteinExistence type="predicted"/>
<name>A0A0D0ASB8_9AGAM</name>
<evidence type="ECO:0000313" key="1">
    <source>
        <dbReference type="EMBL" id="KIK37137.1"/>
    </source>
</evidence>
<dbReference type="Proteomes" id="UP000054485">
    <property type="component" value="Unassembled WGS sequence"/>
</dbReference>
<dbReference type="InParanoid" id="A0A0D0ASB8"/>
<reference evidence="2" key="2">
    <citation type="submission" date="2015-01" db="EMBL/GenBank/DDBJ databases">
        <title>Evolutionary Origins and Diversification of the Mycorrhizal Mutualists.</title>
        <authorList>
            <consortium name="DOE Joint Genome Institute"/>
            <consortium name="Mycorrhizal Genomics Consortium"/>
            <person name="Kohler A."/>
            <person name="Kuo A."/>
            <person name="Nagy L.G."/>
            <person name="Floudas D."/>
            <person name="Copeland A."/>
            <person name="Barry K.W."/>
            <person name="Cichocki N."/>
            <person name="Veneault-Fourrey C."/>
            <person name="LaButti K."/>
            <person name="Lindquist E.A."/>
            <person name="Lipzen A."/>
            <person name="Lundell T."/>
            <person name="Morin E."/>
            <person name="Murat C."/>
            <person name="Riley R."/>
            <person name="Ohm R."/>
            <person name="Sun H."/>
            <person name="Tunlid A."/>
            <person name="Henrissat B."/>
            <person name="Grigoriev I.V."/>
            <person name="Hibbett D.S."/>
            <person name="Martin F."/>
        </authorList>
    </citation>
    <scope>NUCLEOTIDE SEQUENCE [LARGE SCALE GENOMIC DNA]</scope>
    <source>
        <strain evidence="2">UH-Slu-Lm8-n1</strain>
    </source>
</reference>
<dbReference type="HOGENOM" id="CLU_2672765_0_0_1"/>
<protein>
    <submittedName>
        <fullName evidence="1">Uncharacterized protein</fullName>
    </submittedName>
</protein>
<keyword evidence="2" id="KW-1185">Reference proteome</keyword>
<reference evidence="1 2" key="1">
    <citation type="submission" date="2014-04" db="EMBL/GenBank/DDBJ databases">
        <authorList>
            <consortium name="DOE Joint Genome Institute"/>
            <person name="Kuo A."/>
            <person name="Ruytinx J."/>
            <person name="Rineau F."/>
            <person name="Colpaert J."/>
            <person name="Kohler A."/>
            <person name="Nagy L.G."/>
            <person name="Floudas D."/>
            <person name="Copeland A."/>
            <person name="Barry K.W."/>
            <person name="Cichocki N."/>
            <person name="Veneault-Fourrey C."/>
            <person name="LaButti K."/>
            <person name="Lindquist E.A."/>
            <person name="Lipzen A."/>
            <person name="Lundell T."/>
            <person name="Morin E."/>
            <person name="Murat C."/>
            <person name="Sun H."/>
            <person name="Tunlid A."/>
            <person name="Henrissat B."/>
            <person name="Grigoriev I.V."/>
            <person name="Hibbett D.S."/>
            <person name="Martin F."/>
            <person name="Nordberg H.P."/>
            <person name="Cantor M.N."/>
            <person name="Hua S.X."/>
        </authorList>
    </citation>
    <scope>NUCLEOTIDE SEQUENCE [LARGE SCALE GENOMIC DNA]</scope>
    <source>
        <strain evidence="1 2">UH-Slu-Lm8-n1</strain>
    </source>
</reference>